<reference evidence="2 3" key="1">
    <citation type="submission" date="2017-02" db="EMBL/GenBank/DDBJ databases">
        <authorList>
            <person name="Peterson S.W."/>
        </authorList>
    </citation>
    <scope>NUCLEOTIDE SEQUENCE [LARGE SCALE GENOMIC DNA]</scope>
    <source>
        <strain evidence="2 3">DSM 22335</strain>
    </source>
</reference>
<dbReference type="OrthoDB" id="649587at2"/>
<dbReference type="Proteomes" id="UP000190888">
    <property type="component" value="Unassembled WGS sequence"/>
</dbReference>
<evidence type="ECO:0008006" key="4">
    <source>
        <dbReference type="Google" id="ProtNLM"/>
    </source>
</evidence>
<dbReference type="AlphaFoldDB" id="A0A1T4QTZ2"/>
<keyword evidence="3" id="KW-1185">Reference proteome</keyword>
<gene>
    <name evidence="2" type="ORF">SAMN04488132_109106</name>
</gene>
<proteinExistence type="predicted"/>
<sequence length="227" mass="25732">MRYLFLAAIFLGTGHWGMSQCKTFRLTDKGDTLNCTDVKGVKQGKWKVQVAPLRGQPGYEEEGSFVNNSKEGTWRRYNLMGDLLAVENYKWGYKNGVCRYFTIAGIEHEESWLAMNPAKAYDTIQVQDIIDPDKYEQVIVKSEGRALKHGTWRFFNPQSGQLMRTEKYLLDEPYVPGENKKNVTAQGAADTTATKKAPAEKPKPKEVLDFEKKNAGKKVKVRDGRVG</sequence>
<protein>
    <recommendedName>
        <fullName evidence="4">MORN repeat variant</fullName>
    </recommendedName>
</protein>
<name>A0A1T4QTZ2_9BACT</name>
<feature type="compositionally biased region" description="Basic and acidic residues" evidence="1">
    <location>
        <begin position="197"/>
        <end position="214"/>
    </location>
</feature>
<dbReference type="EMBL" id="FUWH01000009">
    <property type="protein sequence ID" value="SKA07154.1"/>
    <property type="molecule type" value="Genomic_DNA"/>
</dbReference>
<dbReference type="RefSeq" id="WP_078832201.1">
    <property type="nucleotide sequence ID" value="NZ_FUWH01000009.1"/>
</dbReference>
<evidence type="ECO:0000256" key="1">
    <source>
        <dbReference type="SAM" id="MobiDB-lite"/>
    </source>
</evidence>
<organism evidence="2 3">
    <name type="scientific">Sediminibacterium ginsengisoli</name>
    <dbReference type="NCBI Taxonomy" id="413434"/>
    <lineage>
        <taxon>Bacteria</taxon>
        <taxon>Pseudomonadati</taxon>
        <taxon>Bacteroidota</taxon>
        <taxon>Chitinophagia</taxon>
        <taxon>Chitinophagales</taxon>
        <taxon>Chitinophagaceae</taxon>
        <taxon>Sediminibacterium</taxon>
    </lineage>
</organism>
<dbReference type="SUPFAM" id="SSF82185">
    <property type="entry name" value="Histone H3 K4-specific methyltransferase SET7/9 N-terminal domain"/>
    <property type="match status" value="1"/>
</dbReference>
<evidence type="ECO:0000313" key="2">
    <source>
        <dbReference type="EMBL" id="SKA07154.1"/>
    </source>
</evidence>
<accession>A0A1T4QTZ2</accession>
<evidence type="ECO:0000313" key="3">
    <source>
        <dbReference type="Proteomes" id="UP000190888"/>
    </source>
</evidence>
<feature type="region of interest" description="Disordered" evidence="1">
    <location>
        <begin position="179"/>
        <end position="227"/>
    </location>
</feature>
<dbReference type="STRING" id="413434.SAMN04488132_109106"/>